<feature type="active site" evidence="11">
    <location>
        <position position="199"/>
    </location>
</feature>
<dbReference type="SUPFAM" id="SSF51306">
    <property type="entry name" value="LexA/Signal peptidase"/>
    <property type="match status" value="1"/>
</dbReference>
<name>A0AAQ3PX68_PASNO</name>
<evidence type="ECO:0000256" key="11">
    <source>
        <dbReference type="PIRSR" id="PIRSR600223-1"/>
    </source>
</evidence>
<proteinExistence type="inferred from homology"/>
<reference evidence="14 15" key="1">
    <citation type="submission" date="2024-02" db="EMBL/GenBank/DDBJ databases">
        <title>High-quality chromosome-scale genome assembly of Pensacola bahiagrass (Paspalum notatum Flugge var. saurae).</title>
        <authorList>
            <person name="Vega J.M."/>
            <person name="Podio M."/>
            <person name="Orjuela J."/>
            <person name="Siena L.A."/>
            <person name="Pessino S.C."/>
            <person name="Combes M.C."/>
            <person name="Mariac C."/>
            <person name="Albertini E."/>
            <person name="Pupilli F."/>
            <person name="Ortiz J.P.A."/>
            <person name="Leblanc O."/>
        </authorList>
    </citation>
    <scope>NUCLEOTIDE SEQUENCE [LARGE SCALE GENOMIC DNA]</scope>
    <source>
        <strain evidence="14">R1</strain>
        <tissue evidence="14">Leaf</tissue>
    </source>
</reference>
<dbReference type="InterPro" id="IPR000223">
    <property type="entry name" value="Pept_S26A_signal_pept_1"/>
</dbReference>
<gene>
    <name evidence="14" type="ORF">U9M48_006125</name>
</gene>
<keyword evidence="7" id="KW-0378">Hydrolase</keyword>
<feature type="region of interest" description="Disordered" evidence="12">
    <location>
        <begin position="35"/>
        <end position="99"/>
    </location>
</feature>
<evidence type="ECO:0000256" key="7">
    <source>
        <dbReference type="ARBA" id="ARBA00022801"/>
    </source>
</evidence>
<accession>A0AAQ3PX68</accession>
<evidence type="ECO:0000259" key="13">
    <source>
        <dbReference type="Pfam" id="PF10502"/>
    </source>
</evidence>
<dbReference type="GO" id="GO:0006627">
    <property type="term" value="P:protein processing involved in protein targeting to mitochondrion"/>
    <property type="evidence" value="ECO:0007669"/>
    <property type="project" value="InterPro"/>
</dbReference>
<dbReference type="Pfam" id="PF10502">
    <property type="entry name" value="Peptidase_S26"/>
    <property type="match status" value="2"/>
</dbReference>
<comment type="similarity">
    <text evidence="2">Belongs to the peptidase S26 family. IMP2 subfamily.</text>
</comment>
<dbReference type="AlphaFoldDB" id="A0AAQ3PX68"/>
<feature type="domain" description="Peptidase S26" evidence="13">
    <location>
        <begin position="148"/>
        <end position="211"/>
    </location>
</feature>
<sequence>MCEYPHRNFFSRKNAAAPGLLILYESRGDAGDPPSVPLLPLLPATSRPGASSSPQPGALFPCSPHQGRAGRAAGASSRRPFVSSAPSPCSPPPGRRAPLAVAGPGPLALQTADVATLAAARHWPRSTGVEFPRCADAAVFQHSHKCKHTCSVTGESMHPTFTATNSAWRERRCLEQYKFSHGDVVLFKCPSNHKELFVKRLIALPGEWIQLPGSPKITKIPEGHCWVEGDNPARSWDSRAFGPIPLGLVQGRVTHIIWPPSKIGQVERKTPK</sequence>
<evidence type="ECO:0000313" key="14">
    <source>
        <dbReference type="EMBL" id="WVZ55468.1"/>
    </source>
</evidence>
<evidence type="ECO:0000256" key="9">
    <source>
        <dbReference type="ARBA" id="ARBA00023128"/>
    </source>
</evidence>
<feature type="domain" description="Peptidase S26" evidence="13">
    <location>
        <begin position="218"/>
        <end position="258"/>
    </location>
</feature>
<dbReference type="GO" id="GO:0042720">
    <property type="term" value="C:mitochondrial inner membrane peptidase complex"/>
    <property type="evidence" value="ECO:0007669"/>
    <property type="project" value="InterPro"/>
</dbReference>
<feature type="compositionally biased region" description="Low complexity" evidence="12">
    <location>
        <begin position="67"/>
        <end position="87"/>
    </location>
</feature>
<keyword evidence="10" id="KW-0472">Membrane</keyword>
<keyword evidence="6" id="KW-0999">Mitochondrion inner membrane</keyword>
<dbReference type="GO" id="GO:0004252">
    <property type="term" value="F:serine-type endopeptidase activity"/>
    <property type="evidence" value="ECO:0007669"/>
    <property type="project" value="InterPro"/>
</dbReference>
<dbReference type="PROSITE" id="PS00760">
    <property type="entry name" value="SPASE_I_2"/>
    <property type="match status" value="1"/>
</dbReference>
<dbReference type="CDD" id="cd06530">
    <property type="entry name" value="S26_SPase_I"/>
    <property type="match status" value="1"/>
</dbReference>
<protein>
    <recommendedName>
        <fullName evidence="3">Mitochondrial inner membrane protease subunit 2</fullName>
    </recommendedName>
</protein>
<feature type="active site" evidence="11">
    <location>
        <position position="156"/>
    </location>
</feature>
<dbReference type="InterPro" id="IPR019533">
    <property type="entry name" value="Peptidase_S26"/>
</dbReference>
<dbReference type="Gene3D" id="2.10.109.10">
    <property type="entry name" value="Umud Fragment, subunit A"/>
    <property type="match status" value="1"/>
</dbReference>
<keyword evidence="9" id="KW-0496">Mitochondrion</keyword>
<evidence type="ECO:0000256" key="8">
    <source>
        <dbReference type="ARBA" id="ARBA00022989"/>
    </source>
</evidence>
<evidence type="ECO:0000256" key="5">
    <source>
        <dbReference type="ARBA" id="ARBA00022692"/>
    </source>
</evidence>
<organism evidence="14 15">
    <name type="scientific">Paspalum notatum var. saurae</name>
    <dbReference type="NCBI Taxonomy" id="547442"/>
    <lineage>
        <taxon>Eukaryota</taxon>
        <taxon>Viridiplantae</taxon>
        <taxon>Streptophyta</taxon>
        <taxon>Embryophyta</taxon>
        <taxon>Tracheophyta</taxon>
        <taxon>Spermatophyta</taxon>
        <taxon>Magnoliopsida</taxon>
        <taxon>Liliopsida</taxon>
        <taxon>Poales</taxon>
        <taxon>Poaceae</taxon>
        <taxon>PACMAD clade</taxon>
        <taxon>Panicoideae</taxon>
        <taxon>Andropogonodae</taxon>
        <taxon>Paspaleae</taxon>
        <taxon>Paspalinae</taxon>
        <taxon>Paspalum</taxon>
    </lineage>
</organism>
<keyword evidence="5" id="KW-0812">Transmembrane</keyword>
<evidence type="ECO:0000256" key="4">
    <source>
        <dbReference type="ARBA" id="ARBA00022670"/>
    </source>
</evidence>
<dbReference type="Proteomes" id="UP001341281">
    <property type="component" value="Chromosome 02"/>
</dbReference>
<evidence type="ECO:0000256" key="6">
    <source>
        <dbReference type="ARBA" id="ARBA00022792"/>
    </source>
</evidence>
<dbReference type="PANTHER" id="PTHR46041:SF2">
    <property type="entry name" value="MITOCHONDRIAL INNER MEMBRANE PROTEASE SUBUNIT 2"/>
    <property type="match status" value="1"/>
</dbReference>
<dbReference type="PRINTS" id="PR00727">
    <property type="entry name" value="LEADERPTASE"/>
</dbReference>
<evidence type="ECO:0000313" key="15">
    <source>
        <dbReference type="Proteomes" id="UP001341281"/>
    </source>
</evidence>
<evidence type="ECO:0000256" key="12">
    <source>
        <dbReference type="SAM" id="MobiDB-lite"/>
    </source>
</evidence>
<dbReference type="GO" id="GO:0006465">
    <property type="term" value="P:signal peptide processing"/>
    <property type="evidence" value="ECO:0007669"/>
    <property type="project" value="InterPro"/>
</dbReference>
<comment type="subcellular location">
    <subcellularLocation>
        <location evidence="1">Mitochondrion inner membrane</location>
        <topology evidence="1">Single-pass membrane protein</topology>
    </subcellularLocation>
</comment>
<evidence type="ECO:0000256" key="3">
    <source>
        <dbReference type="ARBA" id="ARBA00013650"/>
    </source>
</evidence>
<dbReference type="InterPro" id="IPR037730">
    <property type="entry name" value="IMP2"/>
</dbReference>
<evidence type="ECO:0000256" key="1">
    <source>
        <dbReference type="ARBA" id="ARBA00004434"/>
    </source>
</evidence>
<evidence type="ECO:0000256" key="10">
    <source>
        <dbReference type="ARBA" id="ARBA00023136"/>
    </source>
</evidence>
<dbReference type="FunFam" id="2.10.109.10:FF:000005">
    <property type="entry name" value="Mitochondrial inner membrane protease subunit"/>
    <property type="match status" value="1"/>
</dbReference>
<dbReference type="InterPro" id="IPR019757">
    <property type="entry name" value="Pept_S26A_signal_pept_1_Lys-AS"/>
</dbReference>
<dbReference type="InterPro" id="IPR036286">
    <property type="entry name" value="LexA/Signal_pep-like_sf"/>
</dbReference>
<keyword evidence="15" id="KW-1185">Reference proteome</keyword>
<evidence type="ECO:0000256" key="2">
    <source>
        <dbReference type="ARBA" id="ARBA00007066"/>
    </source>
</evidence>
<keyword evidence="8" id="KW-1133">Transmembrane helix</keyword>
<dbReference type="EMBL" id="CP144746">
    <property type="protein sequence ID" value="WVZ55468.1"/>
    <property type="molecule type" value="Genomic_DNA"/>
</dbReference>
<dbReference type="PANTHER" id="PTHR46041">
    <property type="entry name" value="MITOCHONDRIAL INNER MEMBRANE PROTEASE SUBUNIT 2"/>
    <property type="match status" value="1"/>
</dbReference>
<keyword evidence="4" id="KW-0645">Protease</keyword>